<gene>
    <name evidence="1" type="ORF">GCM10022410_24070</name>
</gene>
<name>A0ABP7W1C0_9BACI</name>
<accession>A0ABP7W1C0</accession>
<dbReference type="RefSeq" id="WP_344913574.1">
    <property type="nucleotide sequence ID" value="NZ_BAABDL010000135.1"/>
</dbReference>
<reference evidence="2" key="1">
    <citation type="journal article" date="2019" name="Int. J. Syst. Evol. Microbiol.">
        <title>The Global Catalogue of Microorganisms (GCM) 10K type strain sequencing project: providing services to taxonomists for standard genome sequencing and annotation.</title>
        <authorList>
            <consortium name="The Broad Institute Genomics Platform"/>
            <consortium name="The Broad Institute Genome Sequencing Center for Infectious Disease"/>
            <person name="Wu L."/>
            <person name="Ma J."/>
        </authorList>
    </citation>
    <scope>NUCLEOTIDE SEQUENCE [LARGE SCALE GENOMIC DNA]</scope>
    <source>
        <strain evidence="2">JCM 17250</strain>
    </source>
</reference>
<comment type="caution">
    <text evidence="1">The sequence shown here is derived from an EMBL/GenBank/DDBJ whole genome shotgun (WGS) entry which is preliminary data.</text>
</comment>
<evidence type="ECO:0000313" key="1">
    <source>
        <dbReference type="EMBL" id="GAA4078896.1"/>
    </source>
</evidence>
<dbReference type="InterPro" id="IPR025617">
    <property type="entry name" value="YqzL"/>
</dbReference>
<keyword evidence="2" id="KW-1185">Reference proteome</keyword>
<proteinExistence type="predicted"/>
<protein>
    <recommendedName>
        <fullName evidence="3">YqzL family protein</fullName>
    </recommendedName>
</protein>
<dbReference type="EMBL" id="BAABDL010000135">
    <property type="protein sequence ID" value="GAA4078896.1"/>
    <property type="molecule type" value="Genomic_DNA"/>
</dbReference>
<dbReference type="Pfam" id="PF14006">
    <property type="entry name" value="YqzL"/>
    <property type="match status" value="1"/>
</dbReference>
<evidence type="ECO:0008006" key="3">
    <source>
        <dbReference type="Google" id="ProtNLM"/>
    </source>
</evidence>
<dbReference type="Proteomes" id="UP001501734">
    <property type="component" value="Unassembled WGS sequence"/>
</dbReference>
<evidence type="ECO:0000313" key="2">
    <source>
        <dbReference type="Proteomes" id="UP001501734"/>
    </source>
</evidence>
<organism evidence="1 2">
    <name type="scientific">Amphibacillus indicireducens</name>
    <dbReference type="NCBI Taxonomy" id="1076330"/>
    <lineage>
        <taxon>Bacteria</taxon>
        <taxon>Bacillati</taxon>
        <taxon>Bacillota</taxon>
        <taxon>Bacilli</taxon>
        <taxon>Bacillales</taxon>
        <taxon>Bacillaceae</taxon>
        <taxon>Amphibacillus</taxon>
    </lineage>
</organism>
<sequence length="47" mass="5559">MHNLPWIVFSKTGNIETYLLMKDYEIELSEELILIEESQSDQIDQSD</sequence>